<feature type="binding site" evidence="8">
    <location>
        <begin position="113"/>
        <end position="116"/>
    </location>
    <ligand>
        <name>(6S)-5,6,7,8-tetrahydrofolate</name>
        <dbReference type="ChEBI" id="CHEBI:57453"/>
    </ligand>
</feature>
<dbReference type="Gene3D" id="3.10.25.10">
    <property type="entry name" value="Formyl transferase, C-terminal domain"/>
    <property type="match status" value="1"/>
</dbReference>
<evidence type="ECO:0000256" key="3">
    <source>
        <dbReference type="ARBA" id="ARBA00012261"/>
    </source>
</evidence>
<proteinExistence type="inferred from homology"/>
<evidence type="ECO:0000313" key="11">
    <source>
        <dbReference type="EMBL" id="XCN74960.1"/>
    </source>
</evidence>
<evidence type="ECO:0000256" key="5">
    <source>
        <dbReference type="ARBA" id="ARBA00022679"/>
    </source>
</evidence>
<dbReference type="PROSITE" id="PS00373">
    <property type="entry name" value="GART"/>
    <property type="match status" value="1"/>
</dbReference>
<dbReference type="InterPro" id="IPR044135">
    <property type="entry name" value="Met-tRNA-FMT_C"/>
</dbReference>
<dbReference type="GO" id="GO:0005829">
    <property type="term" value="C:cytosol"/>
    <property type="evidence" value="ECO:0007669"/>
    <property type="project" value="TreeGrafter"/>
</dbReference>
<dbReference type="InterPro" id="IPR036477">
    <property type="entry name" value="Formyl_transf_N_sf"/>
</dbReference>
<dbReference type="InterPro" id="IPR002376">
    <property type="entry name" value="Formyl_transf_N"/>
</dbReference>
<evidence type="ECO:0000256" key="7">
    <source>
        <dbReference type="ARBA" id="ARBA00048558"/>
    </source>
</evidence>
<dbReference type="EC" id="2.1.2.9" evidence="3 8"/>
<protein>
    <recommendedName>
        <fullName evidence="4 8">Methionyl-tRNA formyltransferase</fullName>
        <ecNumber evidence="3 8">2.1.2.9</ecNumber>
    </recommendedName>
</protein>
<dbReference type="InterPro" id="IPR005793">
    <property type="entry name" value="Formyl_trans_C"/>
</dbReference>
<dbReference type="HAMAP" id="MF_00182">
    <property type="entry name" value="Formyl_trans"/>
    <property type="match status" value="1"/>
</dbReference>
<dbReference type="EMBL" id="CP159373">
    <property type="protein sequence ID" value="XCN74960.1"/>
    <property type="molecule type" value="Genomic_DNA"/>
</dbReference>
<accession>A0AAU8M1F9</accession>
<name>A0AAU8M1F9_9BACT</name>
<evidence type="ECO:0000259" key="10">
    <source>
        <dbReference type="Pfam" id="PF02911"/>
    </source>
</evidence>
<dbReference type="PANTHER" id="PTHR11138">
    <property type="entry name" value="METHIONYL-TRNA FORMYLTRANSFERASE"/>
    <property type="match status" value="1"/>
</dbReference>
<dbReference type="PANTHER" id="PTHR11138:SF5">
    <property type="entry name" value="METHIONYL-TRNA FORMYLTRANSFERASE, MITOCHONDRIAL"/>
    <property type="match status" value="1"/>
</dbReference>
<gene>
    <name evidence="8 11" type="primary">fmt</name>
    <name evidence="11" type="ORF">Q3M24_09540</name>
</gene>
<evidence type="ECO:0000256" key="4">
    <source>
        <dbReference type="ARBA" id="ARBA00016014"/>
    </source>
</evidence>
<dbReference type="InterPro" id="IPR037022">
    <property type="entry name" value="Formyl_trans_C_sf"/>
</dbReference>
<dbReference type="InterPro" id="IPR041711">
    <property type="entry name" value="Met-tRNA-FMT_N"/>
</dbReference>
<comment type="similarity">
    <text evidence="2 8">Belongs to the Fmt family.</text>
</comment>
<feature type="domain" description="Formyl transferase C-terminal" evidence="10">
    <location>
        <begin position="208"/>
        <end position="303"/>
    </location>
</feature>
<reference evidence="11" key="1">
    <citation type="journal article" date="2024" name="Syst. Appl. Microbiol.">
        <title>First single-strain enrichments of Electrothrix cable bacteria, description of E. aestuarii sp. nov. and E. rattekaaiensis sp. nov., and proposal of a cable bacteria taxonomy following the rules of the SeqCode.</title>
        <authorList>
            <person name="Plum-Jensen L.E."/>
            <person name="Schramm A."/>
            <person name="Marshall I.P.G."/>
        </authorList>
    </citation>
    <scope>NUCLEOTIDE SEQUENCE</scope>
    <source>
        <strain evidence="11">Rat1</strain>
    </source>
</reference>
<dbReference type="CDD" id="cd08646">
    <property type="entry name" value="FMT_core_Met-tRNA-FMT_N"/>
    <property type="match status" value="1"/>
</dbReference>
<organism evidence="11">
    <name type="scientific">Candidatus Electrothrix aestuarii</name>
    <dbReference type="NCBI Taxonomy" id="3062594"/>
    <lineage>
        <taxon>Bacteria</taxon>
        <taxon>Pseudomonadati</taxon>
        <taxon>Thermodesulfobacteriota</taxon>
        <taxon>Desulfobulbia</taxon>
        <taxon>Desulfobulbales</taxon>
        <taxon>Desulfobulbaceae</taxon>
        <taxon>Candidatus Electrothrix</taxon>
    </lineage>
</organism>
<dbReference type="Gene3D" id="3.40.50.170">
    <property type="entry name" value="Formyl transferase, N-terminal domain"/>
    <property type="match status" value="1"/>
</dbReference>
<dbReference type="InterPro" id="IPR001555">
    <property type="entry name" value="GART_AS"/>
</dbReference>
<dbReference type="NCBIfam" id="TIGR00460">
    <property type="entry name" value="fmt"/>
    <property type="match status" value="1"/>
</dbReference>
<dbReference type="SUPFAM" id="SSF53328">
    <property type="entry name" value="Formyltransferase"/>
    <property type="match status" value="1"/>
</dbReference>
<dbReference type="InterPro" id="IPR011034">
    <property type="entry name" value="Formyl_transferase-like_C_sf"/>
</dbReference>
<evidence type="ECO:0000256" key="1">
    <source>
        <dbReference type="ARBA" id="ARBA00002606"/>
    </source>
</evidence>
<feature type="domain" description="Formyl transferase N-terminal" evidence="9">
    <location>
        <begin position="6"/>
        <end position="184"/>
    </location>
</feature>
<dbReference type="CDD" id="cd08704">
    <property type="entry name" value="Met_tRNA_FMT_C"/>
    <property type="match status" value="1"/>
</dbReference>
<dbReference type="KEGG" id="eaj:Q3M24_09540"/>
<keyword evidence="6 8" id="KW-0648">Protein biosynthesis</keyword>
<dbReference type="SUPFAM" id="SSF50486">
    <property type="entry name" value="FMT C-terminal domain-like"/>
    <property type="match status" value="1"/>
</dbReference>
<evidence type="ECO:0000256" key="8">
    <source>
        <dbReference type="HAMAP-Rule" id="MF_00182"/>
    </source>
</evidence>
<dbReference type="InterPro" id="IPR005794">
    <property type="entry name" value="Fmt"/>
</dbReference>
<evidence type="ECO:0000256" key="2">
    <source>
        <dbReference type="ARBA" id="ARBA00010699"/>
    </source>
</evidence>
<dbReference type="Pfam" id="PF00551">
    <property type="entry name" value="Formyl_trans_N"/>
    <property type="match status" value="1"/>
</dbReference>
<dbReference type="AlphaFoldDB" id="A0AAU8M1F9"/>
<sequence>MSEPLRIIFMGTPDFAVPSLQALLDCPDQVVAVVCQPDRRQGRGKKLCPPPVKVLAEEAEIPVFQPTCICDDEFMGTISDLQPDLIVVTAYGRILSGRLLNLPRFGTINVHGSLLPKYRGAAPIQWAVINGETETGVTIMQMNEGVDTGDILLSIKLSISEDDTSGTLFPKLADLGGQALLEALSRVKRGDLSPVAQDDALSCTAPMLKKEMGQLDWTKSAKELHCLIRGLDPWPSAYGFIDERRFRFFKPQVIPGEVKEKPGTLCRADKNGVLIATGKDYLLIREIQPEGKKRMCVQACICGMKLPIGEQFT</sequence>
<reference evidence="11" key="2">
    <citation type="submission" date="2024-06" db="EMBL/GenBank/DDBJ databases">
        <authorList>
            <person name="Plum-Jensen L.E."/>
            <person name="Schramm A."/>
            <person name="Marshall I.P.G."/>
        </authorList>
    </citation>
    <scope>NUCLEOTIDE SEQUENCE</scope>
    <source>
        <strain evidence="11">Rat1</strain>
    </source>
</reference>
<evidence type="ECO:0000259" key="9">
    <source>
        <dbReference type="Pfam" id="PF00551"/>
    </source>
</evidence>
<dbReference type="Pfam" id="PF02911">
    <property type="entry name" value="Formyl_trans_C"/>
    <property type="match status" value="1"/>
</dbReference>
<comment type="function">
    <text evidence="1 8">Attaches a formyl group to the free amino group of methionyl-tRNA(fMet). The formyl group appears to play a dual role in the initiator identity of N-formylmethionyl-tRNA by promoting its recognition by IF2 and preventing the misappropriation of this tRNA by the elongation apparatus.</text>
</comment>
<comment type="catalytic activity">
    <reaction evidence="7 8">
        <text>L-methionyl-tRNA(fMet) + (6R)-10-formyltetrahydrofolate = N-formyl-L-methionyl-tRNA(fMet) + (6S)-5,6,7,8-tetrahydrofolate + H(+)</text>
        <dbReference type="Rhea" id="RHEA:24380"/>
        <dbReference type="Rhea" id="RHEA-COMP:9952"/>
        <dbReference type="Rhea" id="RHEA-COMP:9953"/>
        <dbReference type="ChEBI" id="CHEBI:15378"/>
        <dbReference type="ChEBI" id="CHEBI:57453"/>
        <dbReference type="ChEBI" id="CHEBI:78530"/>
        <dbReference type="ChEBI" id="CHEBI:78844"/>
        <dbReference type="ChEBI" id="CHEBI:195366"/>
        <dbReference type="EC" id="2.1.2.9"/>
    </reaction>
</comment>
<evidence type="ECO:0000256" key="6">
    <source>
        <dbReference type="ARBA" id="ARBA00022917"/>
    </source>
</evidence>
<keyword evidence="5 8" id="KW-0808">Transferase</keyword>
<dbReference type="GO" id="GO:0004479">
    <property type="term" value="F:methionyl-tRNA formyltransferase activity"/>
    <property type="evidence" value="ECO:0007669"/>
    <property type="project" value="UniProtKB-UniRule"/>
</dbReference>